<sequence>MKLIYTITGSSLNLHHQNTLFDLKKRFNFSSIRYLLFFYIEHYFTGSYDVYI</sequence>
<proteinExistence type="predicted"/>
<reference evidence="1 2" key="1">
    <citation type="submission" date="2008-10" db="EMBL/GenBank/DDBJ databases">
        <title>Draft genome sequence of Providencia alcalifaciens (DSM 30120).</title>
        <authorList>
            <person name="Sudarsanam P."/>
            <person name="Ley R."/>
            <person name="Guruge J."/>
            <person name="Turnbaugh P.J."/>
            <person name="Mahowald M."/>
            <person name="Liep D."/>
            <person name="Gordon J."/>
        </authorList>
    </citation>
    <scope>NUCLEOTIDE SEQUENCE [LARGE SCALE GENOMIC DNA]</scope>
    <source>
        <strain evidence="1 2">DSM 30120</strain>
    </source>
</reference>
<reference evidence="1 2" key="2">
    <citation type="submission" date="2008-10" db="EMBL/GenBank/DDBJ databases">
        <authorList>
            <person name="Fulton L."/>
            <person name="Clifton S."/>
            <person name="Fulton B."/>
            <person name="Xu J."/>
            <person name="Minx P."/>
            <person name="Pepin K.H."/>
            <person name="Johnson M."/>
            <person name="Bhonagiri V."/>
            <person name="Nash W.E."/>
            <person name="Mardis E.R."/>
            <person name="Wilson R.K."/>
        </authorList>
    </citation>
    <scope>NUCLEOTIDE SEQUENCE [LARGE SCALE GENOMIC DNA]</scope>
    <source>
        <strain evidence="1 2">DSM 30120</strain>
    </source>
</reference>
<comment type="caution">
    <text evidence="1">The sequence shown here is derived from an EMBL/GenBank/DDBJ whole genome shotgun (WGS) entry which is preliminary data.</text>
</comment>
<name>B6XHF5_9GAMM</name>
<organism evidence="1 2">
    <name type="scientific">Providencia alcalifaciens DSM 30120</name>
    <dbReference type="NCBI Taxonomy" id="520999"/>
    <lineage>
        <taxon>Bacteria</taxon>
        <taxon>Pseudomonadati</taxon>
        <taxon>Pseudomonadota</taxon>
        <taxon>Gammaproteobacteria</taxon>
        <taxon>Enterobacterales</taxon>
        <taxon>Morganellaceae</taxon>
        <taxon>Providencia</taxon>
    </lineage>
</organism>
<protein>
    <submittedName>
        <fullName evidence="1">Uncharacterized protein</fullName>
    </submittedName>
</protein>
<gene>
    <name evidence="1" type="ORF">PROVALCAL_02793</name>
</gene>
<dbReference type="Proteomes" id="UP000003729">
    <property type="component" value="Unassembled WGS sequence"/>
</dbReference>
<evidence type="ECO:0000313" key="2">
    <source>
        <dbReference type="Proteomes" id="UP000003729"/>
    </source>
</evidence>
<evidence type="ECO:0000313" key="1">
    <source>
        <dbReference type="EMBL" id="EEB45348.1"/>
    </source>
</evidence>
<dbReference type="EMBL" id="ABXW01000052">
    <property type="protein sequence ID" value="EEB45348.1"/>
    <property type="molecule type" value="Genomic_DNA"/>
</dbReference>
<accession>B6XHF5</accession>
<dbReference type="AlphaFoldDB" id="B6XHF5"/>